<dbReference type="PROSITE" id="PS00028">
    <property type="entry name" value="ZINC_FINGER_C2H2_1"/>
    <property type="match status" value="3"/>
</dbReference>
<evidence type="ECO:0000259" key="6">
    <source>
        <dbReference type="PROSITE" id="PS50157"/>
    </source>
</evidence>
<keyword evidence="3 5" id="KW-0863">Zinc-finger</keyword>
<dbReference type="SMART" id="SM00355">
    <property type="entry name" value="ZnF_C2H2"/>
    <property type="match status" value="3"/>
</dbReference>
<name>A0AAU9JBD1_9CILI</name>
<dbReference type="Pfam" id="PF00096">
    <property type="entry name" value="zf-C2H2"/>
    <property type="match status" value="1"/>
</dbReference>
<dbReference type="PROSITE" id="PS50157">
    <property type="entry name" value="ZINC_FINGER_C2H2_2"/>
    <property type="match status" value="3"/>
</dbReference>
<dbReference type="PANTHER" id="PTHR19818:SF139">
    <property type="entry name" value="PAIR-RULE PROTEIN ODD-PAIRED"/>
    <property type="match status" value="1"/>
</dbReference>
<comment type="caution">
    <text evidence="7">The sequence shown here is derived from an EMBL/GenBank/DDBJ whole genome shotgun (WGS) entry which is preliminary data.</text>
</comment>
<evidence type="ECO:0000256" key="5">
    <source>
        <dbReference type="PROSITE-ProRule" id="PRU00042"/>
    </source>
</evidence>
<proteinExistence type="predicted"/>
<evidence type="ECO:0000256" key="1">
    <source>
        <dbReference type="ARBA" id="ARBA00022723"/>
    </source>
</evidence>
<evidence type="ECO:0000256" key="3">
    <source>
        <dbReference type="ARBA" id="ARBA00022771"/>
    </source>
</evidence>
<dbReference type="GO" id="GO:0045944">
    <property type="term" value="P:positive regulation of transcription by RNA polymerase II"/>
    <property type="evidence" value="ECO:0007669"/>
    <property type="project" value="UniProtKB-ARBA"/>
</dbReference>
<organism evidence="7 8">
    <name type="scientific">Blepharisma stoltei</name>
    <dbReference type="NCBI Taxonomy" id="1481888"/>
    <lineage>
        <taxon>Eukaryota</taxon>
        <taxon>Sar</taxon>
        <taxon>Alveolata</taxon>
        <taxon>Ciliophora</taxon>
        <taxon>Postciliodesmatophora</taxon>
        <taxon>Heterotrichea</taxon>
        <taxon>Heterotrichida</taxon>
        <taxon>Blepharismidae</taxon>
        <taxon>Blepharisma</taxon>
    </lineage>
</organism>
<dbReference type="GO" id="GO:0008270">
    <property type="term" value="F:zinc ion binding"/>
    <property type="evidence" value="ECO:0007669"/>
    <property type="project" value="UniProtKB-KW"/>
</dbReference>
<evidence type="ECO:0000313" key="7">
    <source>
        <dbReference type="EMBL" id="CAG9322797.1"/>
    </source>
</evidence>
<reference evidence="7" key="1">
    <citation type="submission" date="2021-09" db="EMBL/GenBank/DDBJ databases">
        <authorList>
            <consortium name="AG Swart"/>
            <person name="Singh M."/>
            <person name="Singh A."/>
            <person name="Seah K."/>
            <person name="Emmerich C."/>
        </authorList>
    </citation>
    <scope>NUCLEOTIDE SEQUENCE</scope>
    <source>
        <strain evidence="7">ATCC30299</strain>
    </source>
</reference>
<evidence type="ECO:0000256" key="2">
    <source>
        <dbReference type="ARBA" id="ARBA00022737"/>
    </source>
</evidence>
<dbReference type="SUPFAM" id="SSF57667">
    <property type="entry name" value="beta-beta-alpha zinc fingers"/>
    <property type="match status" value="2"/>
</dbReference>
<dbReference type="PANTHER" id="PTHR19818">
    <property type="entry name" value="ZINC FINGER PROTEIN ZIC AND GLI"/>
    <property type="match status" value="1"/>
</dbReference>
<sequence length="164" mass="18842">MKDIIYECKAPGCSSTYASETNLKRHIEAYHTESKKFQCNFCMKILSSKQNLKEHTFTHSGEKPYVCKEPGCGMKFRQGSQLSSHKRVHVAIKAYTHKAETNKVKETYIKLTEWIDKSNFYKLEQVLPVLQTSEEYSFMLPPISEPQGFCTLPAAIFGSQLFNQ</sequence>
<evidence type="ECO:0000256" key="4">
    <source>
        <dbReference type="ARBA" id="ARBA00022833"/>
    </source>
</evidence>
<dbReference type="GO" id="GO:0005634">
    <property type="term" value="C:nucleus"/>
    <property type="evidence" value="ECO:0007669"/>
    <property type="project" value="UniProtKB-ARBA"/>
</dbReference>
<feature type="domain" description="C2H2-type" evidence="6">
    <location>
        <begin position="37"/>
        <end position="64"/>
    </location>
</feature>
<dbReference type="EMBL" id="CAJZBQ010000032">
    <property type="protein sequence ID" value="CAG9322797.1"/>
    <property type="molecule type" value="Genomic_DNA"/>
</dbReference>
<dbReference type="InterPro" id="IPR013087">
    <property type="entry name" value="Znf_C2H2_type"/>
</dbReference>
<evidence type="ECO:0000313" key="8">
    <source>
        <dbReference type="Proteomes" id="UP001162131"/>
    </source>
</evidence>
<dbReference type="InterPro" id="IPR036236">
    <property type="entry name" value="Znf_C2H2_sf"/>
</dbReference>
<dbReference type="Gene3D" id="3.30.160.60">
    <property type="entry name" value="Classic Zinc Finger"/>
    <property type="match status" value="3"/>
</dbReference>
<keyword evidence="2" id="KW-0677">Repeat</keyword>
<dbReference type="FunFam" id="3.30.160.60:FF:002343">
    <property type="entry name" value="Zinc finger protein 33A"/>
    <property type="match status" value="1"/>
</dbReference>
<feature type="domain" description="C2H2-type" evidence="6">
    <location>
        <begin position="65"/>
        <end position="94"/>
    </location>
</feature>
<dbReference type="Proteomes" id="UP001162131">
    <property type="component" value="Unassembled WGS sequence"/>
</dbReference>
<gene>
    <name evidence="7" type="ORF">BSTOLATCC_MIC31913</name>
</gene>
<dbReference type="GO" id="GO:0000981">
    <property type="term" value="F:DNA-binding transcription factor activity, RNA polymerase II-specific"/>
    <property type="evidence" value="ECO:0007669"/>
    <property type="project" value="TreeGrafter"/>
</dbReference>
<dbReference type="AlphaFoldDB" id="A0AAU9JBD1"/>
<dbReference type="InterPro" id="IPR050329">
    <property type="entry name" value="GLI_C2H2-zinc-finger"/>
</dbReference>
<dbReference type="GO" id="GO:0000978">
    <property type="term" value="F:RNA polymerase II cis-regulatory region sequence-specific DNA binding"/>
    <property type="evidence" value="ECO:0007669"/>
    <property type="project" value="TreeGrafter"/>
</dbReference>
<feature type="domain" description="C2H2-type" evidence="6">
    <location>
        <begin position="6"/>
        <end position="36"/>
    </location>
</feature>
<keyword evidence="8" id="KW-1185">Reference proteome</keyword>
<protein>
    <recommendedName>
        <fullName evidence="6">C2H2-type domain-containing protein</fullName>
    </recommendedName>
</protein>
<accession>A0AAU9JBD1</accession>
<keyword evidence="4" id="KW-0862">Zinc</keyword>
<keyword evidence="1" id="KW-0479">Metal-binding</keyword>